<dbReference type="EMBL" id="JAHMHS010000119">
    <property type="protein sequence ID" value="KAK1715997.1"/>
    <property type="molecule type" value="Genomic_DNA"/>
</dbReference>
<sequence>MDVEPDELEEVASGAIEDEGSVDVLIGDGSEVGNGVEGVTSGAVAEVDDDEDVGEEVLVVLADDELDRVAEVSASLVALEDPGVKEAEDEARLELEVVIVVPAVELMVDVDKLEEDDSELETKLAVSTDGGLEDSDGPVEVDDEESDELDVASTELSELDSDEELRSELDEERKDVTPVVGDSVDVETRLEGSIVGDEDGDVDVVTDEDIDVKDAAPSELDWGVEEVVMTVEVLVGEDAEDPVEIAVELDDNRGSLFEESEVVKLESRVVGSTVNEEDSKLLVDVLVEESVGVIVISSELACELTEVDSVTGMLIVTEEEGSVELIVGVAVELEDDIKTLSEVLDALSVKVLCEVDSRLSGLIVGLGEAAVVLETSEEEETTSDVELTEAAVMVLELVGEPEEVSKASEVVDGFTFADDCGVDEDVPSITVELEPCSVDGLDDVDSRPLGSTLTVEDEESAKEPSDVVAVVSTVRLLEVDCGKVDVGVGVDEPAPSEVEELISSLVGRPVEEGSVLRLTVTIELEVMKSEPTLLRVLEESVADEDAMMAMDDNGSDVAVELGPDGTPDELLNSKDEEFVSVPSPECWKKTTTPQQSLR</sequence>
<keyword evidence="3" id="KW-1185">Reference proteome</keyword>
<protein>
    <submittedName>
        <fullName evidence="2">Uncharacterized protein</fullName>
    </submittedName>
</protein>
<proteinExistence type="predicted"/>
<gene>
    <name evidence="2" type="ORF">BDZ83DRAFT_756165</name>
</gene>
<comment type="caution">
    <text evidence="2">The sequence shown here is derived from an EMBL/GenBank/DDBJ whole genome shotgun (WGS) entry which is preliminary data.</text>
</comment>
<accession>A0AAD8UAE4</accession>
<feature type="compositionally biased region" description="Acidic residues" evidence="1">
    <location>
        <begin position="131"/>
        <end position="150"/>
    </location>
</feature>
<dbReference type="GeneID" id="85398606"/>
<evidence type="ECO:0000313" key="2">
    <source>
        <dbReference type="EMBL" id="KAK1715997.1"/>
    </source>
</evidence>
<feature type="compositionally biased region" description="Basic and acidic residues" evidence="1">
    <location>
        <begin position="164"/>
        <end position="176"/>
    </location>
</feature>
<organism evidence="2 3">
    <name type="scientific">Glomerella acutata</name>
    <name type="common">Colletotrichum acutatum</name>
    <dbReference type="NCBI Taxonomy" id="27357"/>
    <lineage>
        <taxon>Eukaryota</taxon>
        <taxon>Fungi</taxon>
        <taxon>Dikarya</taxon>
        <taxon>Ascomycota</taxon>
        <taxon>Pezizomycotina</taxon>
        <taxon>Sordariomycetes</taxon>
        <taxon>Hypocreomycetidae</taxon>
        <taxon>Glomerellales</taxon>
        <taxon>Glomerellaceae</taxon>
        <taxon>Colletotrichum</taxon>
        <taxon>Colletotrichum acutatum species complex</taxon>
    </lineage>
</organism>
<feature type="region of interest" description="Disordered" evidence="1">
    <location>
        <begin position="114"/>
        <end position="180"/>
    </location>
</feature>
<name>A0AAD8UAE4_GLOAC</name>
<evidence type="ECO:0000256" key="1">
    <source>
        <dbReference type="SAM" id="MobiDB-lite"/>
    </source>
</evidence>
<evidence type="ECO:0000313" key="3">
    <source>
        <dbReference type="Proteomes" id="UP001244207"/>
    </source>
</evidence>
<dbReference type="RefSeq" id="XP_060360391.1">
    <property type="nucleotide sequence ID" value="XM_060514708.1"/>
</dbReference>
<dbReference type="AlphaFoldDB" id="A0AAD8UAE4"/>
<reference evidence="2" key="1">
    <citation type="submission" date="2021-12" db="EMBL/GenBank/DDBJ databases">
        <title>Comparative genomics, transcriptomics and evolutionary studies reveal genomic signatures of adaptation to plant cell wall in hemibiotrophic fungi.</title>
        <authorList>
            <consortium name="DOE Joint Genome Institute"/>
            <person name="Baroncelli R."/>
            <person name="Diaz J.F."/>
            <person name="Benocci T."/>
            <person name="Peng M."/>
            <person name="Battaglia E."/>
            <person name="Haridas S."/>
            <person name="Andreopoulos W."/>
            <person name="Labutti K."/>
            <person name="Pangilinan J."/>
            <person name="Floch G.L."/>
            <person name="Makela M.R."/>
            <person name="Henrissat B."/>
            <person name="Grigoriev I.V."/>
            <person name="Crouch J.A."/>
            <person name="De Vries R.P."/>
            <person name="Sukno S.A."/>
            <person name="Thon M.R."/>
        </authorList>
    </citation>
    <scope>NUCLEOTIDE SEQUENCE</scope>
    <source>
        <strain evidence="2">CBS 112980</strain>
    </source>
</reference>
<dbReference type="Proteomes" id="UP001244207">
    <property type="component" value="Unassembled WGS sequence"/>
</dbReference>